<comment type="subcellular location">
    <subcellularLocation>
        <location evidence="1">Cell membrane</location>
        <topology evidence="1">Lipid-anchor</topology>
        <topology evidence="1">GPI-anchor</topology>
    </subcellularLocation>
</comment>
<feature type="domain" description="X8" evidence="5">
    <location>
        <begin position="28"/>
        <end position="111"/>
    </location>
</feature>
<evidence type="ECO:0000256" key="3">
    <source>
        <dbReference type="ARBA" id="ARBA00022729"/>
    </source>
</evidence>
<name>A0A314UYK4_PRUYE</name>
<keyword evidence="2" id="KW-0449">Lipoprotein</keyword>
<dbReference type="PANTHER" id="PTHR31044">
    <property type="entry name" value="BETA-1,3 GLUCANASE"/>
    <property type="match status" value="1"/>
</dbReference>
<feature type="signal peptide" evidence="4">
    <location>
        <begin position="1"/>
        <end position="21"/>
    </location>
</feature>
<dbReference type="GO" id="GO:0009506">
    <property type="term" value="C:plasmodesma"/>
    <property type="evidence" value="ECO:0007669"/>
    <property type="project" value="UniProtKB-ARBA"/>
</dbReference>
<sequence>MAKAAISLLLLLLSFTSETLLMVNGQKTWCVAKPSSDQATLLANLNYACSHVDCQILRKGCPCSSPDNLMNHASIAMNQYYRAKGNNQWNCDFRGSALIVMTDPSYGDCIYA</sequence>
<evidence type="ECO:0000313" key="7">
    <source>
        <dbReference type="Proteomes" id="UP000250321"/>
    </source>
</evidence>
<organism evidence="6 7">
    <name type="scientific">Prunus yedoensis var. nudiflora</name>
    <dbReference type="NCBI Taxonomy" id="2094558"/>
    <lineage>
        <taxon>Eukaryota</taxon>
        <taxon>Viridiplantae</taxon>
        <taxon>Streptophyta</taxon>
        <taxon>Embryophyta</taxon>
        <taxon>Tracheophyta</taxon>
        <taxon>Spermatophyta</taxon>
        <taxon>Magnoliopsida</taxon>
        <taxon>eudicotyledons</taxon>
        <taxon>Gunneridae</taxon>
        <taxon>Pentapetalae</taxon>
        <taxon>rosids</taxon>
        <taxon>fabids</taxon>
        <taxon>Rosales</taxon>
        <taxon>Rosaceae</taxon>
        <taxon>Amygdaloideae</taxon>
        <taxon>Amygdaleae</taxon>
        <taxon>Prunus</taxon>
    </lineage>
</organism>
<keyword evidence="2" id="KW-0325">Glycoprotein</keyword>
<comment type="caution">
    <text evidence="6">The sequence shown here is derived from an EMBL/GenBank/DDBJ whole genome shotgun (WGS) entry which is preliminary data.</text>
</comment>
<dbReference type="GO" id="GO:0005886">
    <property type="term" value="C:plasma membrane"/>
    <property type="evidence" value="ECO:0007669"/>
    <property type="project" value="UniProtKB-SubCell"/>
</dbReference>
<evidence type="ECO:0000256" key="2">
    <source>
        <dbReference type="ARBA" id="ARBA00022622"/>
    </source>
</evidence>
<reference evidence="6 7" key="1">
    <citation type="submission" date="2018-02" db="EMBL/GenBank/DDBJ databases">
        <title>Draft genome of wild Prunus yedoensis var. nudiflora.</title>
        <authorList>
            <person name="Baek S."/>
            <person name="Kim J.-H."/>
            <person name="Choi K."/>
            <person name="Kim G.-B."/>
            <person name="Cho A."/>
            <person name="Jang H."/>
            <person name="Shin C.-H."/>
            <person name="Yu H.-J."/>
            <person name="Mun J.-H."/>
        </authorList>
    </citation>
    <scope>NUCLEOTIDE SEQUENCE [LARGE SCALE GENOMIC DNA]</scope>
    <source>
        <strain evidence="7">cv. Jeju island</strain>
        <tissue evidence="6">Leaf</tissue>
    </source>
</reference>
<dbReference type="OrthoDB" id="1928574at2759"/>
<keyword evidence="2" id="KW-0472">Membrane</keyword>
<evidence type="ECO:0000256" key="4">
    <source>
        <dbReference type="SAM" id="SignalP"/>
    </source>
</evidence>
<evidence type="ECO:0000259" key="5">
    <source>
        <dbReference type="SMART" id="SM00768"/>
    </source>
</evidence>
<dbReference type="SMART" id="SM00768">
    <property type="entry name" value="X8"/>
    <property type="match status" value="1"/>
</dbReference>
<keyword evidence="7" id="KW-1185">Reference proteome</keyword>
<dbReference type="Pfam" id="PF07983">
    <property type="entry name" value="X8"/>
    <property type="match status" value="1"/>
</dbReference>
<protein>
    <submittedName>
        <fullName evidence="6">Glucan endo-1 3-beta-glucosidase</fullName>
    </submittedName>
</protein>
<dbReference type="Proteomes" id="UP000250321">
    <property type="component" value="Unassembled WGS sequence"/>
</dbReference>
<dbReference type="Gene3D" id="1.20.58.1040">
    <property type="match status" value="1"/>
</dbReference>
<keyword evidence="2" id="KW-0336">GPI-anchor</keyword>
<dbReference type="GO" id="GO:0098552">
    <property type="term" value="C:side of membrane"/>
    <property type="evidence" value="ECO:0007669"/>
    <property type="project" value="UniProtKB-KW"/>
</dbReference>
<dbReference type="InterPro" id="IPR012946">
    <property type="entry name" value="X8"/>
</dbReference>
<evidence type="ECO:0000256" key="1">
    <source>
        <dbReference type="ARBA" id="ARBA00004609"/>
    </source>
</evidence>
<evidence type="ECO:0000313" key="6">
    <source>
        <dbReference type="EMBL" id="PQM42607.1"/>
    </source>
</evidence>
<dbReference type="PANTHER" id="PTHR31044:SF57">
    <property type="entry name" value="CARBOHYDRATE-BINDING X8 DOMAIN SUPERFAMILY PROTEIN"/>
    <property type="match status" value="1"/>
</dbReference>
<accession>A0A314UYK4</accession>
<keyword evidence="3 4" id="KW-0732">Signal</keyword>
<dbReference type="EMBL" id="PJQY01002798">
    <property type="protein sequence ID" value="PQM42607.1"/>
    <property type="molecule type" value="Genomic_DNA"/>
</dbReference>
<feature type="chain" id="PRO_5016358375" evidence="4">
    <location>
        <begin position="22"/>
        <end position="112"/>
    </location>
</feature>
<proteinExistence type="predicted"/>
<dbReference type="STRING" id="2094558.A0A314UYK4"/>
<gene>
    <name evidence="6" type="ORF">Pyn_21108</name>
</gene>
<dbReference type="AlphaFoldDB" id="A0A314UYK4"/>
<dbReference type="InterPro" id="IPR044788">
    <property type="entry name" value="X8_dom_prot"/>
</dbReference>